<dbReference type="EMBL" id="CP126980">
    <property type="protein sequence ID" value="WIM94931.1"/>
    <property type="molecule type" value="Genomic_DNA"/>
</dbReference>
<dbReference type="RefSeq" id="WP_284916187.1">
    <property type="nucleotide sequence ID" value="NZ_CP126980.1"/>
</dbReference>
<dbReference type="Gene3D" id="3.40.50.300">
    <property type="entry name" value="P-loop containing nucleotide triphosphate hydrolases"/>
    <property type="match status" value="1"/>
</dbReference>
<name>A0ABY8WAN8_9ACTN</name>
<reference evidence="1 2" key="1">
    <citation type="submission" date="2023-06" db="EMBL/GenBank/DDBJ databases">
        <authorList>
            <person name="Yushchuk O."/>
            <person name="Binda E."/>
            <person name="Ruckert-Reed C."/>
            <person name="Fedorenko V."/>
            <person name="Kalinowski J."/>
            <person name="Marinelli F."/>
        </authorList>
    </citation>
    <scope>NUCLEOTIDE SEQUENCE [LARGE SCALE GENOMIC DNA]</scope>
    <source>
        <strain evidence="1 2">NRRL 3884</strain>
    </source>
</reference>
<dbReference type="Pfam" id="PF13671">
    <property type="entry name" value="AAA_33"/>
    <property type="match status" value="1"/>
</dbReference>
<dbReference type="SUPFAM" id="SSF52540">
    <property type="entry name" value="P-loop containing nucleoside triphosphate hydrolases"/>
    <property type="match status" value="1"/>
</dbReference>
<accession>A0ABY8WAN8</accession>
<sequence length="190" mass="20849">MLRPYPTLVVIRGNSGSGKTTTAREVRRRYGRGCALIEQDHLRRIILREHDSGPDPVAPRFITAMARTALDSGYHVVLEGILWTGRYGAALRDLIAGHPGPAAAYFLDVSFDETVRRHLGRAEPIPVTAEQMREWYHPLDLLGVPGERVIPEESGFAATVDLILHDSGLATAVALTSCPDRCPRCTAGNR</sequence>
<evidence type="ECO:0000313" key="1">
    <source>
        <dbReference type="EMBL" id="WIM94931.1"/>
    </source>
</evidence>
<proteinExistence type="predicted"/>
<keyword evidence="2" id="KW-1185">Reference proteome</keyword>
<dbReference type="Proteomes" id="UP001240150">
    <property type="component" value="Chromosome"/>
</dbReference>
<protein>
    <submittedName>
        <fullName evidence="1">AAA family ATPase</fullName>
    </submittedName>
</protein>
<evidence type="ECO:0000313" key="2">
    <source>
        <dbReference type="Proteomes" id="UP001240150"/>
    </source>
</evidence>
<gene>
    <name evidence="1" type="ORF">ACTOB_006990</name>
</gene>
<dbReference type="InterPro" id="IPR027417">
    <property type="entry name" value="P-loop_NTPase"/>
</dbReference>
<organism evidence="1 2">
    <name type="scientific">Actinoplanes oblitus</name>
    <dbReference type="NCBI Taxonomy" id="3040509"/>
    <lineage>
        <taxon>Bacteria</taxon>
        <taxon>Bacillati</taxon>
        <taxon>Actinomycetota</taxon>
        <taxon>Actinomycetes</taxon>
        <taxon>Micromonosporales</taxon>
        <taxon>Micromonosporaceae</taxon>
        <taxon>Actinoplanes</taxon>
    </lineage>
</organism>